<dbReference type="EMBL" id="LTAO01000012">
    <property type="protein sequence ID" value="KYG31931.1"/>
    <property type="molecule type" value="Genomic_DNA"/>
</dbReference>
<keyword evidence="2" id="KW-1185">Reference proteome</keyword>
<dbReference type="AlphaFoldDB" id="A0A162E735"/>
<comment type="caution">
    <text evidence="1">The sequence shown here is derived from an EMBL/GenBank/DDBJ whole genome shotgun (WGS) entry which is preliminary data.</text>
</comment>
<accession>A0A162E735</accession>
<dbReference type="Proteomes" id="UP000075806">
    <property type="component" value="Unassembled WGS sequence"/>
</dbReference>
<dbReference type="RefSeq" id="WP_061948288.1">
    <property type="nucleotide sequence ID" value="NZ_LTAO01000012.1"/>
</dbReference>
<reference evidence="1" key="1">
    <citation type="submission" date="2016-02" db="EMBL/GenBank/DDBJ databases">
        <title>Genome sequence of Bacillus trypoxylicola KCTC 13244(T).</title>
        <authorList>
            <person name="Jeong H."/>
            <person name="Park S.-H."/>
            <person name="Choi S.-K."/>
        </authorList>
    </citation>
    <scope>NUCLEOTIDE SEQUENCE [LARGE SCALE GENOMIC DNA]</scope>
    <source>
        <strain evidence="1">KCTC 13244</strain>
    </source>
</reference>
<sequence length="67" mass="7570">MNQATQHIPNTDILGNEINIGDRAILFSPRGVHYQGIIKQIGDKRWFEVDEGFRIGGIGNMFIIKSK</sequence>
<name>A0A162E735_9BACI</name>
<evidence type="ECO:0000313" key="1">
    <source>
        <dbReference type="EMBL" id="KYG31931.1"/>
    </source>
</evidence>
<protein>
    <submittedName>
        <fullName evidence="1">Uncharacterized protein</fullName>
    </submittedName>
</protein>
<gene>
    <name evidence="1" type="ORF">AZF04_03915</name>
</gene>
<dbReference type="STRING" id="519424.AZF04_03915"/>
<evidence type="ECO:0000313" key="2">
    <source>
        <dbReference type="Proteomes" id="UP000075806"/>
    </source>
</evidence>
<organism evidence="1 2">
    <name type="scientific">Alkalihalobacillus trypoxylicola</name>
    <dbReference type="NCBI Taxonomy" id="519424"/>
    <lineage>
        <taxon>Bacteria</taxon>
        <taxon>Bacillati</taxon>
        <taxon>Bacillota</taxon>
        <taxon>Bacilli</taxon>
        <taxon>Bacillales</taxon>
        <taxon>Bacillaceae</taxon>
        <taxon>Alkalihalobacillus</taxon>
    </lineage>
</organism>
<dbReference type="OrthoDB" id="2990835at2"/>
<proteinExistence type="predicted"/>